<keyword evidence="3 6" id="KW-0812">Transmembrane</keyword>
<dbReference type="PROSITE" id="PS50262">
    <property type="entry name" value="G_PROTEIN_RECEP_F1_2"/>
    <property type="match status" value="1"/>
</dbReference>
<keyword evidence="10" id="KW-1185">Reference proteome</keyword>
<dbReference type="SUPFAM" id="SSF55729">
    <property type="entry name" value="Acyl-CoA N-acyltransferases (Nat)"/>
    <property type="match status" value="1"/>
</dbReference>
<feature type="transmembrane region" description="Helical" evidence="6">
    <location>
        <begin position="20"/>
        <end position="50"/>
    </location>
</feature>
<dbReference type="SUPFAM" id="SSF81321">
    <property type="entry name" value="Family A G protein-coupled receptor-like"/>
    <property type="match status" value="1"/>
</dbReference>
<comment type="subcellular location">
    <subcellularLocation>
        <location evidence="1">Cell membrane</location>
        <topology evidence="1">Multi-pass membrane protein</topology>
    </subcellularLocation>
</comment>
<dbReference type="CDD" id="cd04301">
    <property type="entry name" value="NAT_SF"/>
    <property type="match status" value="1"/>
</dbReference>
<dbReference type="GO" id="GO:0005886">
    <property type="term" value="C:plasma membrane"/>
    <property type="evidence" value="ECO:0007669"/>
    <property type="project" value="UniProtKB-SubCell"/>
</dbReference>
<evidence type="ECO:0000256" key="1">
    <source>
        <dbReference type="ARBA" id="ARBA00004651"/>
    </source>
</evidence>
<feature type="transmembrane region" description="Helical" evidence="6">
    <location>
        <begin position="226"/>
        <end position="245"/>
    </location>
</feature>
<evidence type="ECO:0000313" key="10">
    <source>
        <dbReference type="Proteomes" id="UP000275408"/>
    </source>
</evidence>
<feature type="transmembrane region" description="Helical" evidence="6">
    <location>
        <begin position="167"/>
        <end position="189"/>
    </location>
</feature>
<feature type="non-terminal residue" evidence="9">
    <location>
        <position position="408"/>
    </location>
</feature>
<dbReference type="Pfam" id="PF00001">
    <property type="entry name" value="7tm_1"/>
    <property type="match status" value="1"/>
</dbReference>
<name>A0A3M6TXU5_POCDA</name>
<feature type="domain" description="G-protein coupled receptors family 1 profile" evidence="7">
    <location>
        <begin position="41"/>
        <end position="294"/>
    </location>
</feature>
<dbReference type="PANTHER" id="PTHR22750">
    <property type="entry name" value="G-PROTEIN COUPLED RECEPTOR"/>
    <property type="match status" value="1"/>
</dbReference>
<dbReference type="Proteomes" id="UP000275408">
    <property type="component" value="Unassembled WGS sequence"/>
</dbReference>
<dbReference type="InterPro" id="IPR000182">
    <property type="entry name" value="GNAT_dom"/>
</dbReference>
<proteinExistence type="predicted"/>
<evidence type="ECO:0008006" key="11">
    <source>
        <dbReference type="Google" id="ProtNLM"/>
    </source>
</evidence>
<dbReference type="InterPro" id="IPR016181">
    <property type="entry name" value="Acyl_CoA_acyltransferase"/>
</dbReference>
<dbReference type="FunFam" id="3.40.630.30:FF:000013">
    <property type="entry name" value="cysteine-rich protein 2-binding protein-like"/>
    <property type="match status" value="1"/>
</dbReference>
<keyword evidence="5 6" id="KW-0472">Membrane</keyword>
<dbReference type="InterPro" id="IPR000276">
    <property type="entry name" value="GPCR_Rhodpsn"/>
</dbReference>
<evidence type="ECO:0000256" key="6">
    <source>
        <dbReference type="SAM" id="Phobius"/>
    </source>
</evidence>
<comment type="caution">
    <text evidence="9">The sequence shown here is derived from an EMBL/GenBank/DDBJ whole genome shotgun (WGS) entry which is preliminary data.</text>
</comment>
<reference evidence="9 10" key="1">
    <citation type="journal article" date="2018" name="Sci. Rep.">
        <title>Comparative analysis of the Pocillopora damicornis genome highlights role of immune system in coral evolution.</title>
        <authorList>
            <person name="Cunning R."/>
            <person name="Bay R.A."/>
            <person name="Gillette P."/>
            <person name="Baker A.C."/>
            <person name="Traylor-Knowles N."/>
        </authorList>
    </citation>
    <scope>NUCLEOTIDE SEQUENCE [LARGE SCALE GENOMIC DNA]</scope>
    <source>
        <strain evidence="9">RSMAS</strain>
        <tissue evidence="9">Whole animal</tissue>
    </source>
</reference>
<evidence type="ECO:0000259" key="7">
    <source>
        <dbReference type="PROSITE" id="PS50262"/>
    </source>
</evidence>
<protein>
    <recommendedName>
        <fullName evidence="11">N-acetyltransferase domain-containing protein</fullName>
    </recommendedName>
</protein>
<dbReference type="OrthoDB" id="5951873at2759"/>
<dbReference type="STRING" id="46731.A0A3M6TXU5"/>
<evidence type="ECO:0000256" key="2">
    <source>
        <dbReference type="ARBA" id="ARBA00022475"/>
    </source>
</evidence>
<dbReference type="EMBL" id="RCHS01002707">
    <property type="protein sequence ID" value="RMX46217.1"/>
    <property type="molecule type" value="Genomic_DNA"/>
</dbReference>
<organism evidence="9 10">
    <name type="scientific">Pocillopora damicornis</name>
    <name type="common">Cauliflower coral</name>
    <name type="synonym">Millepora damicornis</name>
    <dbReference type="NCBI Taxonomy" id="46731"/>
    <lineage>
        <taxon>Eukaryota</taxon>
        <taxon>Metazoa</taxon>
        <taxon>Cnidaria</taxon>
        <taxon>Anthozoa</taxon>
        <taxon>Hexacorallia</taxon>
        <taxon>Scleractinia</taxon>
        <taxon>Astrocoeniina</taxon>
        <taxon>Pocilloporidae</taxon>
        <taxon>Pocillopora</taxon>
    </lineage>
</organism>
<dbReference type="Gene3D" id="1.20.1070.10">
    <property type="entry name" value="Rhodopsin 7-helix transmembrane proteins"/>
    <property type="match status" value="1"/>
</dbReference>
<dbReference type="PRINTS" id="PR00237">
    <property type="entry name" value="GPCRRHODOPSN"/>
</dbReference>
<keyword evidence="4 6" id="KW-1133">Transmembrane helix</keyword>
<dbReference type="Gene3D" id="3.40.630.30">
    <property type="match status" value="1"/>
</dbReference>
<dbReference type="Pfam" id="PF00583">
    <property type="entry name" value="Acetyltransf_1"/>
    <property type="match status" value="1"/>
</dbReference>
<dbReference type="AlphaFoldDB" id="A0A3M6TXU5"/>
<dbReference type="GO" id="GO:0016747">
    <property type="term" value="F:acyltransferase activity, transferring groups other than amino-acyl groups"/>
    <property type="evidence" value="ECO:0007669"/>
    <property type="project" value="InterPro"/>
</dbReference>
<feature type="transmembrane region" description="Helical" evidence="6">
    <location>
        <begin position="144"/>
        <end position="161"/>
    </location>
</feature>
<feature type="transmembrane region" description="Helical" evidence="6">
    <location>
        <begin position="105"/>
        <end position="123"/>
    </location>
</feature>
<gene>
    <name evidence="9" type="ORF">pdam_00023873</name>
</gene>
<dbReference type="InterPro" id="IPR017452">
    <property type="entry name" value="GPCR_Rhodpsn_7TM"/>
</dbReference>
<dbReference type="PROSITE" id="PS51186">
    <property type="entry name" value="GNAT"/>
    <property type="match status" value="1"/>
</dbReference>
<evidence type="ECO:0000256" key="5">
    <source>
        <dbReference type="ARBA" id="ARBA00023136"/>
    </source>
</evidence>
<evidence type="ECO:0000313" key="9">
    <source>
        <dbReference type="EMBL" id="RMX46217.1"/>
    </source>
</evidence>
<accession>A0A3M6TXU5</accession>
<evidence type="ECO:0000256" key="3">
    <source>
        <dbReference type="ARBA" id="ARBA00022692"/>
    </source>
</evidence>
<sequence>MDMNTTSKPDSTDRTSDDSISALDIALVILNVSTSPFIIVTNSVVLVAIWKTSSLHTPGNMLLCNLAVSDLAVGLLIQPLFILKTLQRLVVNDDILSSVSKTKDIAGICLCGVSFLTFTAISLDRMIALKFHLRYNSLVTMNKTALAIAVIWTVSGFSSSAKPLKAHALYPVFGLIIVFCLVANFFAYFEVYRVVIRHQGQIHSQMQVMSANAGQGMRFKQLRRSAVTVFYVYCLFLLCYLPYIATLVADVFVRTSFGKNDPGWKPTQVSPIDYCYVQPHHIPSVNAMCREFFWPGIDLSECLQYPDFSCVVLYKKFVIGFAFMVPDVNYNEAYISFVLVHPEWRRGGIGTYMIYHLIQTCMGKDVTLHVSVTNPAMLMYQKFGFKPEELIQEFYSRYLPQDSPQCRH</sequence>
<feature type="transmembrane region" description="Helical" evidence="6">
    <location>
        <begin position="62"/>
        <end position="85"/>
    </location>
</feature>
<dbReference type="GO" id="GO:0004930">
    <property type="term" value="F:G protein-coupled receptor activity"/>
    <property type="evidence" value="ECO:0007669"/>
    <property type="project" value="InterPro"/>
</dbReference>
<keyword evidence="2" id="KW-1003">Cell membrane</keyword>
<evidence type="ECO:0000259" key="8">
    <source>
        <dbReference type="PROSITE" id="PS51186"/>
    </source>
</evidence>
<evidence type="ECO:0000256" key="4">
    <source>
        <dbReference type="ARBA" id="ARBA00022989"/>
    </source>
</evidence>
<feature type="domain" description="N-acetyltransferase" evidence="8">
    <location>
        <begin position="272"/>
        <end position="404"/>
    </location>
</feature>
<dbReference type="CDD" id="cd00637">
    <property type="entry name" value="7tm_classA_rhodopsin-like"/>
    <property type="match status" value="1"/>
</dbReference>